<evidence type="ECO:0000313" key="2">
    <source>
        <dbReference type="Proteomes" id="UP001501411"/>
    </source>
</evidence>
<evidence type="ECO:0000313" key="1">
    <source>
        <dbReference type="EMBL" id="GAA4782618.1"/>
    </source>
</evidence>
<sequence length="389" mass="43237">MGGLSTGVRSLGGYSNINVANPAAYSNIHLSTFDIGAYMNRTILEKDGKSEGSGNFALNHINFAIPLSQQSAFSFGLMPFSDMGYNYSTPTSFGNADTTIANKAFAGEGGISKAYIGYGIQFGKHFSVGANISYLFGTLNNISGIEFPNQIGTTNSRIEHKREIHGFNYDLGVQYHTLLNKNTLLTLGYTNSLNTNLTSTASEIVTRISSNVSEGTINSVLDSVRSYSGKEETIKLPMRQSFGFSINRADKWLLGADIRYAKWSDYKDGSLLDDQTKFEDSYGASIGGQWTPDITSIKYWNAVDYRFGLRYDKTYLNLNGQNIKDMALSVGLGLPIRADRTLLAYYKINLSAEVGQRGTLSNNLVKERYFNFTVSFMLNDRWFQRYKYD</sequence>
<protein>
    <submittedName>
        <fullName evidence="1">Membrane protein</fullName>
    </submittedName>
</protein>
<name>A0ABP9AK53_9SPHI</name>
<keyword evidence="2" id="KW-1185">Reference proteome</keyword>
<comment type="caution">
    <text evidence="1">The sequence shown here is derived from an EMBL/GenBank/DDBJ whole genome shotgun (WGS) entry which is preliminary data.</text>
</comment>
<proteinExistence type="predicted"/>
<dbReference type="Proteomes" id="UP001501411">
    <property type="component" value="Unassembled WGS sequence"/>
</dbReference>
<organism evidence="1 2">
    <name type="scientific">Olivibacter ginsenosidimutans</name>
    <dbReference type="NCBI Taxonomy" id="1176537"/>
    <lineage>
        <taxon>Bacteria</taxon>
        <taxon>Pseudomonadati</taxon>
        <taxon>Bacteroidota</taxon>
        <taxon>Sphingobacteriia</taxon>
        <taxon>Sphingobacteriales</taxon>
        <taxon>Sphingobacteriaceae</taxon>
        <taxon>Olivibacter</taxon>
    </lineage>
</organism>
<reference evidence="2" key="1">
    <citation type="journal article" date="2019" name="Int. J. Syst. Evol. Microbiol.">
        <title>The Global Catalogue of Microorganisms (GCM) 10K type strain sequencing project: providing services to taxonomists for standard genome sequencing and annotation.</title>
        <authorList>
            <consortium name="The Broad Institute Genomics Platform"/>
            <consortium name="The Broad Institute Genome Sequencing Center for Infectious Disease"/>
            <person name="Wu L."/>
            <person name="Ma J."/>
        </authorList>
    </citation>
    <scope>NUCLEOTIDE SEQUENCE [LARGE SCALE GENOMIC DNA]</scope>
    <source>
        <strain evidence="2">JCM 18200</strain>
    </source>
</reference>
<accession>A0ABP9AK53</accession>
<dbReference type="Gene3D" id="2.40.160.60">
    <property type="entry name" value="Outer membrane protein transport protein (OMPP1/FadL/TodX)"/>
    <property type="match status" value="1"/>
</dbReference>
<dbReference type="SUPFAM" id="SSF56935">
    <property type="entry name" value="Porins"/>
    <property type="match status" value="1"/>
</dbReference>
<gene>
    <name evidence="1" type="ORF">GCM10023231_07860</name>
</gene>
<dbReference type="EMBL" id="BAABIQ010000005">
    <property type="protein sequence ID" value="GAA4782618.1"/>
    <property type="molecule type" value="Genomic_DNA"/>
</dbReference>